<reference evidence="1 2" key="1">
    <citation type="submission" date="2020-03" db="EMBL/GenBank/DDBJ databases">
        <title>The genome sequence of Microvirga sp. c23x22.</title>
        <authorList>
            <person name="Zhang X."/>
        </authorList>
    </citation>
    <scope>NUCLEOTIDE SEQUENCE [LARGE SCALE GENOMIC DNA]</scope>
    <source>
        <strain evidence="2">c23x22</strain>
    </source>
</reference>
<organism evidence="1 2">
    <name type="scientific">Microvirga terricola</name>
    <dbReference type="NCBI Taxonomy" id="2719797"/>
    <lineage>
        <taxon>Bacteria</taxon>
        <taxon>Pseudomonadati</taxon>
        <taxon>Pseudomonadota</taxon>
        <taxon>Alphaproteobacteria</taxon>
        <taxon>Hyphomicrobiales</taxon>
        <taxon>Methylobacteriaceae</taxon>
        <taxon>Microvirga</taxon>
    </lineage>
</organism>
<name>A0ABX0VC20_9HYPH</name>
<dbReference type="EMBL" id="JAATJS010000001">
    <property type="protein sequence ID" value="NIX75372.1"/>
    <property type="molecule type" value="Genomic_DNA"/>
</dbReference>
<protein>
    <recommendedName>
        <fullName evidence="3">HEAT repeat domain-containing protein</fullName>
    </recommendedName>
</protein>
<evidence type="ECO:0000313" key="1">
    <source>
        <dbReference type="EMBL" id="NIX75372.1"/>
    </source>
</evidence>
<dbReference type="RefSeq" id="WP_167671259.1">
    <property type="nucleotide sequence ID" value="NZ_JAATJS010000001.1"/>
</dbReference>
<keyword evidence="2" id="KW-1185">Reference proteome</keyword>
<comment type="caution">
    <text evidence="1">The sequence shown here is derived from an EMBL/GenBank/DDBJ whole genome shotgun (WGS) entry which is preliminary data.</text>
</comment>
<gene>
    <name evidence="1" type="ORF">HB375_01935</name>
</gene>
<evidence type="ECO:0000313" key="2">
    <source>
        <dbReference type="Proteomes" id="UP000707352"/>
    </source>
</evidence>
<evidence type="ECO:0008006" key="3">
    <source>
        <dbReference type="Google" id="ProtNLM"/>
    </source>
</evidence>
<sequence>MGEGPAQVVDEKALSAFVFGLHKLPVEAYPQAAKEIHLRGRLYHQPGRKRTHFLSLVWPTKTESDLLRQHSLLKFLYLFQGSGYLREAALKAFDGPLESPFLVACVAYRLNDWVKEVRQAALACAERTFPQTSPDIIATAAFILLTRVRDWRRWSEEAAILEKTFSRPDVMERLALLIATAVTGPTSKALTFASRHEGMDCHLLRISLEALQPSVRSLALRILIEGRTLWPEGLQKKWIDKSMGHFKLVVAYGERMIERPVSLASLITQGAMDKTPAVRRVAADGLVRHRASLKEVDQLTQKFAADRSASVRERAIFILKEREGKETR</sequence>
<accession>A0ABX0VC20</accession>
<proteinExistence type="predicted"/>
<dbReference type="Proteomes" id="UP000707352">
    <property type="component" value="Unassembled WGS sequence"/>
</dbReference>